<reference evidence="1 2" key="1">
    <citation type="journal article" date="2009" name="Nature">
        <title>The Sorghum bicolor genome and the diversification of grasses.</title>
        <authorList>
            <person name="Paterson A.H."/>
            <person name="Bowers J.E."/>
            <person name="Bruggmann R."/>
            <person name="Dubchak I."/>
            <person name="Grimwood J."/>
            <person name="Gundlach H."/>
            <person name="Haberer G."/>
            <person name="Hellsten U."/>
            <person name="Mitros T."/>
            <person name="Poliakov A."/>
            <person name="Schmutz J."/>
            <person name="Spannagl M."/>
            <person name="Tang H."/>
            <person name="Wang X."/>
            <person name="Wicker T."/>
            <person name="Bharti A.K."/>
            <person name="Chapman J."/>
            <person name="Feltus F.A."/>
            <person name="Gowik U."/>
            <person name="Grigoriev I.V."/>
            <person name="Lyons E."/>
            <person name="Maher C.A."/>
            <person name="Martis M."/>
            <person name="Narechania A."/>
            <person name="Otillar R.P."/>
            <person name="Penning B.W."/>
            <person name="Salamov A.A."/>
            <person name="Wang Y."/>
            <person name="Zhang L."/>
            <person name="Carpita N.C."/>
            <person name="Freeling M."/>
            <person name="Gingle A.R."/>
            <person name="Hash C.T."/>
            <person name="Keller B."/>
            <person name="Klein P."/>
            <person name="Kresovich S."/>
            <person name="McCann M.C."/>
            <person name="Ming R."/>
            <person name="Peterson D.G."/>
            <person name="Mehboob-ur-Rahman"/>
            <person name="Ware D."/>
            <person name="Westhoff P."/>
            <person name="Mayer K.F."/>
            <person name="Messing J."/>
            <person name="Rokhsar D.S."/>
        </authorList>
    </citation>
    <scope>NUCLEOTIDE SEQUENCE [LARGE SCALE GENOMIC DNA]</scope>
    <source>
        <strain evidence="2">cv. BTx623</strain>
    </source>
</reference>
<sequence length="72" mass="8061">MKNPKHTSFISNQRHLTNLTSIAATGSTLPESNIEAMRQTFQHPPIHQVESKFSQCAAYWSNAPSIRPIKLA</sequence>
<organism evidence="1 2">
    <name type="scientific">Sorghum bicolor</name>
    <name type="common">Sorghum</name>
    <name type="synonym">Sorghum vulgare</name>
    <dbReference type="NCBI Taxonomy" id="4558"/>
    <lineage>
        <taxon>Eukaryota</taxon>
        <taxon>Viridiplantae</taxon>
        <taxon>Streptophyta</taxon>
        <taxon>Embryophyta</taxon>
        <taxon>Tracheophyta</taxon>
        <taxon>Spermatophyta</taxon>
        <taxon>Magnoliopsida</taxon>
        <taxon>Liliopsida</taxon>
        <taxon>Poales</taxon>
        <taxon>Poaceae</taxon>
        <taxon>PACMAD clade</taxon>
        <taxon>Panicoideae</taxon>
        <taxon>Andropogonodae</taxon>
        <taxon>Andropogoneae</taxon>
        <taxon>Sorghinae</taxon>
        <taxon>Sorghum</taxon>
    </lineage>
</organism>
<dbReference type="AlphaFoldDB" id="A0A1Z5S3W9"/>
<dbReference type="EMBL" id="CM000760">
    <property type="protein sequence ID" value="OQU90652.1"/>
    <property type="molecule type" value="Genomic_DNA"/>
</dbReference>
<dbReference type="Proteomes" id="UP000000768">
    <property type="component" value="Chromosome 1"/>
</dbReference>
<protein>
    <submittedName>
        <fullName evidence="1">Uncharacterized protein</fullName>
    </submittedName>
</protein>
<proteinExistence type="predicted"/>
<dbReference type="InParanoid" id="A0A1Z5S3W9"/>
<name>A0A1Z5S3W9_SORBI</name>
<gene>
    <name evidence="1" type="ORF">SORBI_3001G018550</name>
</gene>
<reference evidence="2" key="2">
    <citation type="journal article" date="2018" name="Plant J.">
        <title>The Sorghum bicolor reference genome: improved assembly, gene annotations, a transcriptome atlas, and signatures of genome organization.</title>
        <authorList>
            <person name="McCormick R.F."/>
            <person name="Truong S.K."/>
            <person name="Sreedasyam A."/>
            <person name="Jenkins J."/>
            <person name="Shu S."/>
            <person name="Sims D."/>
            <person name="Kennedy M."/>
            <person name="Amirebrahimi M."/>
            <person name="Weers B.D."/>
            <person name="McKinley B."/>
            <person name="Mattison A."/>
            <person name="Morishige D.T."/>
            <person name="Grimwood J."/>
            <person name="Schmutz J."/>
            <person name="Mullet J.E."/>
        </authorList>
    </citation>
    <scope>NUCLEOTIDE SEQUENCE [LARGE SCALE GENOMIC DNA]</scope>
    <source>
        <strain evidence="2">cv. BTx623</strain>
    </source>
</reference>
<evidence type="ECO:0000313" key="2">
    <source>
        <dbReference type="Proteomes" id="UP000000768"/>
    </source>
</evidence>
<dbReference type="Gramene" id="OQU90652">
    <property type="protein sequence ID" value="OQU90652"/>
    <property type="gene ID" value="SORBI_3001G018550"/>
</dbReference>
<evidence type="ECO:0000313" key="1">
    <source>
        <dbReference type="EMBL" id="OQU90652.1"/>
    </source>
</evidence>
<accession>A0A1Z5S3W9</accession>
<keyword evidence="2" id="KW-1185">Reference proteome</keyword>